<dbReference type="PATRIC" id="fig|1291052.5.peg.1853"/>
<evidence type="ECO:0000313" key="3">
    <source>
        <dbReference type="Proteomes" id="UP000051679"/>
    </source>
</evidence>
<keyword evidence="3" id="KW-1185">Reference proteome</keyword>
<evidence type="ECO:0000313" key="2">
    <source>
        <dbReference type="EMBL" id="KRM56666.1"/>
    </source>
</evidence>
<dbReference type="Proteomes" id="UP000051679">
    <property type="component" value="Unassembled WGS sequence"/>
</dbReference>
<reference evidence="2 3" key="1">
    <citation type="journal article" date="2015" name="Genome Announc.">
        <title>Expanding the biotechnology potential of lactobacilli through comparative genomics of 213 strains and associated genera.</title>
        <authorList>
            <person name="Sun Z."/>
            <person name="Harris H.M."/>
            <person name="McCann A."/>
            <person name="Guo C."/>
            <person name="Argimon S."/>
            <person name="Zhang W."/>
            <person name="Yang X."/>
            <person name="Jeffery I.B."/>
            <person name="Cooney J.C."/>
            <person name="Kagawa T.F."/>
            <person name="Liu W."/>
            <person name="Song Y."/>
            <person name="Salvetti E."/>
            <person name="Wrobel A."/>
            <person name="Rasinkangas P."/>
            <person name="Parkhill J."/>
            <person name="Rea M.C."/>
            <person name="O'Sullivan O."/>
            <person name="Ritari J."/>
            <person name="Douillard F.P."/>
            <person name="Paul Ross R."/>
            <person name="Yang R."/>
            <person name="Briner A.E."/>
            <person name="Felis G.E."/>
            <person name="de Vos W.M."/>
            <person name="Barrangou R."/>
            <person name="Klaenhammer T.R."/>
            <person name="Caufield P.W."/>
            <person name="Cui Y."/>
            <person name="Zhang H."/>
            <person name="O'Toole P.W."/>
        </authorList>
    </citation>
    <scope>NUCLEOTIDE SEQUENCE [LARGE SCALE GENOMIC DNA]</scope>
    <source>
        <strain evidence="2 3">DSM 20505</strain>
    </source>
</reference>
<dbReference type="NCBIfam" id="NF041498">
    <property type="entry name" value="MobP2"/>
    <property type="match status" value="1"/>
</dbReference>
<protein>
    <recommendedName>
        <fullName evidence="4">Relaxase</fullName>
    </recommendedName>
</protein>
<dbReference type="STRING" id="1291052.FC18_GL001799"/>
<dbReference type="OrthoDB" id="3889159at2"/>
<gene>
    <name evidence="2" type="ORF">FC18_GL001799</name>
</gene>
<sequence>MEHAAGSPGIVSVTHFKQASNKKFGDYVKYIDRDDATRVKYFNKWNFVERDGYNEYMGNPEKSTGLFASFSDHLGKDERHKVALEFGKAQKAGSNMWQTVVSFDNPFLEKYGLYNSKTDVLDEEKIRAATRIAMEEMLKREGMSSSALWTAAIHRNTDNIHVHIATVEPVPSRPLQPFNDPDTHEKYWARRGSFKPSTFSAFKSKFANQILERDQELAKISTLIRDRMPPDTKLWRAAPTVQMNLLYQEIYKKLPRNKQLWRYNDNAMKEFRPEIDRLTSIYMEKYKPVELAEFRKAVAEEVEVRRDVYGTGQEGKELGRYEDYADNKFHELQARMGNSVLGDMRNFDAELKAKYHDKTPGKFDERLAEGGSPLHQTLGRMGGLKRLLATDMKNMRLAKQQHKRMEREAEQEQEALEANTETKQNQQQGLERG</sequence>
<evidence type="ECO:0000256" key="1">
    <source>
        <dbReference type="SAM" id="MobiDB-lite"/>
    </source>
</evidence>
<dbReference type="Pfam" id="PF18555">
    <property type="entry name" value="MobL"/>
    <property type="match status" value="1"/>
</dbReference>
<organism evidence="2 3">
    <name type="scientific">Lacticaseibacillus sharpeae JCM 1186 = DSM 20505</name>
    <dbReference type="NCBI Taxonomy" id="1291052"/>
    <lineage>
        <taxon>Bacteria</taxon>
        <taxon>Bacillati</taxon>
        <taxon>Bacillota</taxon>
        <taxon>Bacilli</taxon>
        <taxon>Lactobacillales</taxon>
        <taxon>Lactobacillaceae</taxon>
        <taxon>Lacticaseibacillus</taxon>
    </lineage>
</organism>
<accession>A0A0R1ZQF6</accession>
<dbReference type="RefSeq" id="WP_054679368.1">
    <property type="nucleotide sequence ID" value="NZ_AYYO01000001.1"/>
</dbReference>
<dbReference type="InterPro" id="IPR041073">
    <property type="entry name" value="MobL"/>
</dbReference>
<proteinExistence type="predicted"/>
<dbReference type="InterPro" id="IPR048101">
    <property type="entry name" value="MobP2"/>
</dbReference>
<feature type="region of interest" description="Disordered" evidence="1">
    <location>
        <begin position="398"/>
        <end position="433"/>
    </location>
</feature>
<dbReference type="EMBL" id="AYYO01000001">
    <property type="protein sequence ID" value="KRM56666.1"/>
    <property type="molecule type" value="Genomic_DNA"/>
</dbReference>
<name>A0A0R1ZQF6_9LACO</name>
<dbReference type="AlphaFoldDB" id="A0A0R1ZQF6"/>
<comment type="caution">
    <text evidence="2">The sequence shown here is derived from an EMBL/GenBank/DDBJ whole genome shotgun (WGS) entry which is preliminary data.</text>
</comment>
<evidence type="ECO:0008006" key="4">
    <source>
        <dbReference type="Google" id="ProtNLM"/>
    </source>
</evidence>
<feature type="compositionally biased region" description="Polar residues" evidence="1">
    <location>
        <begin position="423"/>
        <end position="433"/>
    </location>
</feature>